<evidence type="ECO:0000313" key="2">
    <source>
        <dbReference type="Proteomes" id="UP001419268"/>
    </source>
</evidence>
<dbReference type="EMBL" id="JBBNAG010000003">
    <property type="protein sequence ID" value="KAK9148131.1"/>
    <property type="molecule type" value="Genomic_DNA"/>
</dbReference>
<name>A0AAP0K8U0_9MAGN</name>
<organism evidence="1 2">
    <name type="scientific">Stephania cephalantha</name>
    <dbReference type="NCBI Taxonomy" id="152367"/>
    <lineage>
        <taxon>Eukaryota</taxon>
        <taxon>Viridiplantae</taxon>
        <taxon>Streptophyta</taxon>
        <taxon>Embryophyta</taxon>
        <taxon>Tracheophyta</taxon>
        <taxon>Spermatophyta</taxon>
        <taxon>Magnoliopsida</taxon>
        <taxon>Ranunculales</taxon>
        <taxon>Menispermaceae</taxon>
        <taxon>Menispermoideae</taxon>
        <taxon>Cissampelideae</taxon>
        <taxon>Stephania</taxon>
    </lineage>
</organism>
<comment type="caution">
    <text evidence="1">The sequence shown here is derived from an EMBL/GenBank/DDBJ whole genome shotgun (WGS) entry which is preliminary data.</text>
</comment>
<accession>A0AAP0K8U0</accession>
<reference evidence="1 2" key="1">
    <citation type="submission" date="2024-01" db="EMBL/GenBank/DDBJ databases">
        <title>Genome assemblies of Stephania.</title>
        <authorList>
            <person name="Yang L."/>
        </authorList>
    </citation>
    <scope>NUCLEOTIDE SEQUENCE [LARGE SCALE GENOMIC DNA]</scope>
    <source>
        <strain evidence="1">JXDWG</strain>
        <tissue evidence="1">Leaf</tissue>
    </source>
</reference>
<sequence length="52" mass="5746">MTRTTSMKELMAESRDFPTTTLVSGTTDRGVLSESVGSEFSDLGFFGYLNFQ</sequence>
<gene>
    <name evidence="1" type="ORF">Scep_006888</name>
</gene>
<proteinExistence type="predicted"/>
<protein>
    <submittedName>
        <fullName evidence="1">Uncharacterized protein</fullName>
    </submittedName>
</protein>
<evidence type="ECO:0000313" key="1">
    <source>
        <dbReference type="EMBL" id="KAK9148131.1"/>
    </source>
</evidence>
<dbReference type="Proteomes" id="UP001419268">
    <property type="component" value="Unassembled WGS sequence"/>
</dbReference>
<dbReference type="AlphaFoldDB" id="A0AAP0K8U0"/>
<keyword evidence="2" id="KW-1185">Reference proteome</keyword>